<dbReference type="PANTHER" id="PTHR30487">
    <property type="entry name" value="TYPE 4 PREPILIN-LIKE PROTEINS LEADER PEPTIDE-PROCESSING ENZYME"/>
    <property type="match status" value="1"/>
</dbReference>
<proteinExistence type="predicted"/>
<feature type="transmembrane region" description="Helical" evidence="2">
    <location>
        <begin position="290"/>
        <end position="317"/>
    </location>
</feature>
<keyword evidence="2" id="KW-0812">Transmembrane</keyword>
<evidence type="ECO:0000256" key="1">
    <source>
        <dbReference type="SAM" id="MobiDB-lite"/>
    </source>
</evidence>
<accession>A3ZTI7</accession>
<gene>
    <name evidence="4" type="ORF">DSM3645_19678</name>
</gene>
<reference evidence="4 5" key="1">
    <citation type="submission" date="2006-02" db="EMBL/GenBank/DDBJ databases">
        <authorList>
            <person name="Amann R."/>
            <person name="Ferriera S."/>
            <person name="Johnson J."/>
            <person name="Kravitz S."/>
            <person name="Halpern A."/>
            <person name="Remington K."/>
            <person name="Beeson K."/>
            <person name="Tran B."/>
            <person name="Rogers Y.-H."/>
            <person name="Friedman R."/>
            <person name="Venter J.C."/>
        </authorList>
    </citation>
    <scope>NUCLEOTIDE SEQUENCE [LARGE SCALE GENOMIC DNA]</scope>
    <source>
        <strain evidence="4 5">DSM 3645</strain>
    </source>
</reference>
<feature type="transmembrane region" description="Helical" evidence="2">
    <location>
        <begin position="59"/>
        <end position="84"/>
    </location>
</feature>
<dbReference type="STRING" id="314230.DSM3645_19678"/>
<dbReference type="GO" id="GO:0005886">
    <property type="term" value="C:plasma membrane"/>
    <property type="evidence" value="ECO:0007669"/>
    <property type="project" value="TreeGrafter"/>
</dbReference>
<evidence type="ECO:0000313" key="5">
    <source>
        <dbReference type="Proteomes" id="UP000004358"/>
    </source>
</evidence>
<dbReference type="GO" id="GO:0004190">
    <property type="term" value="F:aspartic-type endopeptidase activity"/>
    <property type="evidence" value="ECO:0007669"/>
    <property type="project" value="TreeGrafter"/>
</dbReference>
<sequence>MVMARKKNRLRQIVGAAIVIFVTVLIAWPVIEFLVRSSAPNRPSEAMDRLERLAIMRDWMMGLFGFGWFFSVGAVIGSFLNVVVWRLPRGKSVVDKPSNCPFCCTKIRALDNVPVLGWINLGGRCRACRLPISSRYPLVETTMGLIFVVLLIAELLTGGGNLPGGAITSGRGFAGVVFETRWPIIRLYAYHAAFFCWLLPWALIAWDRQRIPRSTILVAALVGFGAALIWPGLHPLAAGDLNASPRLTELITALIGTVIGLLLGLAVRYWENRAEDDLSRGWALPTMLSMTGLFLGWQAVVTIAALILPLYGAASYFASRQGCFVRRGFFELLMTAVTLGYICFWGFWSEQVWLPGEAWSVASLCVVVPLLLLGGALLAVAKRPQGADRRRFQNQEPVSPPRTEPVEFIS</sequence>
<keyword evidence="2" id="KW-1133">Transmembrane helix</keyword>
<dbReference type="InterPro" id="IPR010627">
    <property type="entry name" value="Prepilin_pept_A24_N"/>
</dbReference>
<dbReference type="HOGENOM" id="CLU_670257_0_0_0"/>
<evidence type="ECO:0000259" key="3">
    <source>
        <dbReference type="Pfam" id="PF06750"/>
    </source>
</evidence>
<evidence type="ECO:0000256" key="2">
    <source>
        <dbReference type="SAM" id="Phobius"/>
    </source>
</evidence>
<evidence type="ECO:0000313" key="4">
    <source>
        <dbReference type="EMBL" id="EAQ80250.1"/>
    </source>
</evidence>
<keyword evidence="2" id="KW-0472">Membrane</keyword>
<feature type="transmembrane region" description="Helical" evidence="2">
    <location>
        <begin position="136"/>
        <end position="156"/>
    </location>
</feature>
<name>A3ZTI7_9BACT</name>
<dbReference type="eggNOG" id="COG1989">
    <property type="taxonomic scope" value="Bacteria"/>
</dbReference>
<dbReference type="InterPro" id="IPR050882">
    <property type="entry name" value="Prepilin_peptidase/N-MTase"/>
</dbReference>
<feature type="domain" description="Prepilin peptidase A24 N-terminal" evidence="3">
    <location>
        <begin position="72"/>
        <end position="152"/>
    </location>
</feature>
<dbReference type="GO" id="GO:0006465">
    <property type="term" value="P:signal peptide processing"/>
    <property type="evidence" value="ECO:0007669"/>
    <property type="project" value="TreeGrafter"/>
</dbReference>
<feature type="transmembrane region" description="Helical" evidence="2">
    <location>
        <begin position="329"/>
        <end position="348"/>
    </location>
</feature>
<feature type="transmembrane region" description="Helical" evidence="2">
    <location>
        <begin position="216"/>
        <end position="238"/>
    </location>
</feature>
<comment type="caution">
    <text evidence="4">The sequence shown here is derived from an EMBL/GenBank/DDBJ whole genome shotgun (WGS) entry which is preliminary data.</text>
</comment>
<feature type="transmembrane region" description="Helical" evidence="2">
    <location>
        <begin position="12"/>
        <end position="31"/>
    </location>
</feature>
<feature type="transmembrane region" description="Helical" evidence="2">
    <location>
        <begin position="360"/>
        <end position="381"/>
    </location>
</feature>
<dbReference type="Proteomes" id="UP000004358">
    <property type="component" value="Unassembled WGS sequence"/>
</dbReference>
<dbReference type="EMBL" id="AANZ01000010">
    <property type="protein sequence ID" value="EAQ80250.1"/>
    <property type="molecule type" value="Genomic_DNA"/>
</dbReference>
<protein>
    <submittedName>
        <fullName evidence="4">Prepilin peptidase, type IV</fullName>
    </submittedName>
</protein>
<dbReference type="AlphaFoldDB" id="A3ZTI7"/>
<dbReference type="Pfam" id="PF06750">
    <property type="entry name" value="A24_N_bact"/>
    <property type="match status" value="1"/>
</dbReference>
<feature type="transmembrane region" description="Helical" evidence="2">
    <location>
        <begin position="187"/>
        <end position="204"/>
    </location>
</feature>
<feature type="region of interest" description="Disordered" evidence="1">
    <location>
        <begin position="388"/>
        <end position="410"/>
    </location>
</feature>
<organism evidence="4 5">
    <name type="scientific">Blastopirellula marina DSM 3645</name>
    <dbReference type="NCBI Taxonomy" id="314230"/>
    <lineage>
        <taxon>Bacteria</taxon>
        <taxon>Pseudomonadati</taxon>
        <taxon>Planctomycetota</taxon>
        <taxon>Planctomycetia</taxon>
        <taxon>Pirellulales</taxon>
        <taxon>Pirellulaceae</taxon>
        <taxon>Blastopirellula</taxon>
    </lineage>
</organism>
<dbReference type="PANTHER" id="PTHR30487:SF0">
    <property type="entry name" value="PREPILIN LEADER PEPTIDASE_N-METHYLTRANSFERASE-RELATED"/>
    <property type="match status" value="1"/>
</dbReference>